<evidence type="ECO:0000313" key="8">
    <source>
        <dbReference type="EMBL" id="HHQ15268.1"/>
    </source>
</evidence>
<dbReference type="Gene3D" id="1.10.150.130">
    <property type="match status" value="1"/>
</dbReference>
<dbReference type="InterPro" id="IPR010998">
    <property type="entry name" value="Integrase_recombinase_N"/>
</dbReference>
<feature type="domain" description="Core-binding (CB)" evidence="7">
    <location>
        <begin position="6"/>
        <end position="85"/>
    </location>
</feature>
<dbReference type="InterPro" id="IPR044068">
    <property type="entry name" value="CB"/>
</dbReference>
<dbReference type="Gene3D" id="1.10.443.10">
    <property type="entry name" value="Intergrase catalytic core"/>
    <property type="match status" value="1"/>
</dbReference>
<dbReference type="InterPro" id="IPR011010">
    <property type="entry name" value="DNA_brk_join_enz"/>
</dbReference>
<keyword evidence="1" id="KW-0159">Chromosome partition</keyword>
<dbReference type="SUPFAM" id="SSF56349">
    <property type="entry name" value="DNA breaking-rejoining enzymes"/>
    <property type="match status" value="1"/>
</dbReference>
<evidence type="ECO:0000256" key="1">
    <source>
        <dbReference type="ARBA" id="ARBA00022829"/>
    </source>
</evidence>
<evidence type="ECO:0000256" key="3">
    <source>
        <dbReference type="ARBA" id="ARBA00023125"/>
    </source>
</evidence>
<keyword evidence="3 5" id="KW-0238">DNA-binding</keyword>
<feature type="domain" description="Tyr recombinase" evidence="6">
    <location>
        <begin position="106"/>
        <end position="287"/>
    </location>
</feature>
<dbReference type="GO" id="GO:0007059">
    <property type="term" value="P:chromosome segregation"/>
    <property type="evidence" value="ECO:0007669"/>
    <property type="project" value="UniProtKB-KW"/>
</dbReference>
<dbReference type="PROSITE" id="PS51900">
    <property type="entry name" value="CB"/>
    <property type="match status" value="1"/>
</dbReference>
<evidence type="ECO:0000256" key="2">
    <source>
        <dbReference type="ARBA" id="ARBA00022908"/>
    </source>
</evidence>
<dbReference type="InterPro" id="IPR013762">
    <property type="entry name" value="Integrase-like_cat_sf"/>
</dbReference>
<dbReference type="GO" id="GO:0003677">
    <property type="term" value="F:DNA binding"/>
    <property type="evidence" value="ECO:0007669"/>
    <property type="project" value="UniProtKB-UniRule"/>
</dbReference>
<dbReference type="PANTHER" id="PTHR30349">
    <property type="entry name" value="PHAGE INTEGRASE-RELATED"/>
    <property type="match status" value="1"/>
</dbReference>
<reference evidence="8" key="1">
    <citation type="journal article" date="2020" name="mSystems">
        <title>Genome- and Community-Level Interaction Insights into Carbon Utilization and Element Cycling Functions of Hydrothermarchaeota in Hydrothermal Sediment.</title>
        <authorList>
            <person name="Zhou Z."/>
            <person name="Liu Y."/>
            <person name="Xu W."/>
            <person name="Pan J."/>
            <person name="Luo Z.H."/>
            <person name="Li M."/>
        </authorList>
    </citation>
    <scope>NUCLEOTIDE SEQUENCE [LARGE SCALE GENOMIC DNA]</scope>
    <source>
        <strain evidence="8">SpSt-106</strain>
    </source>
</reference>
<dbReference type="GO" id="GO:0006310">
    <property type="term" value="P:DNA recombination"/>
    <property type="evidence" value="ECO:0007669"/>
    <property type="project" value="UniProtKB-KW"/>
</dbReference>
<dbReference type="PROSITE" id="PS51898">
    <property type="entry name" value="TYR_RECOMBINASE"/>
    <property type="match status" value="1"/>
</dbReference>
<dbReference type="Pfam" id="PF00589">
    <property type="entry name" value="Phage_integrase"/>
    <property type="match status" value="1"/>
</dbReference>
<dbReference type="InterPro" id="IPR050090">
    <property type="entry name" value="Tyrosine_recombinase_XerCD"/>
</dbReference>
<gene>
    <name evidence="8" type="ORF">ENM15_00335</name>
</gene>
<sequence>MKKLDITLKKLFDDFILFSQVNGKKQKTLSWYKDMLTPFINSLSFENLNILEIRRYIAQLQKRGLKPTTIDCHIRAIKTFLHFIHEEGYIDEDLSKKIKKPKLPKQYPYVLNDEQVFALLKACNKKTWEGFRNYVMMITFLDTGIRLSELINLKLQDINFNKKSILIRDGKGGKDREVYMGRTLLKEMAKWIKMRGHFPYEDRVFITRQGDPLNKRGIERVIERLAKKAGITGVRCSPHTLRHTFATNFIRNGGDVFTLQKILGHSDITTCMIYVHMGGRQIQEAMMKFSPVDRMERY</sequence>
<proteinExistence type="predicted"/>
<dbReference type="PANTHER" id="PTHR30349:SF81">
    <property type="entry name" value="TYROSINE RECOMBINASE XERC"/>
    <property type="match status" value="1"/>
</dbReference>
<protein>
    <submittedName>
        <fullName evidence="8">Integrase</fullName>
    </submittedName>
</protein>
<evidence type="ECO:0000259" key="7">
    <source>
        <dbReference type="PROSITE" id="PS51900"/>
    </source>
</evidence>
<evidence type="ECO:0000256" key="5">
    <source>
        <dbReference type="PROSITE-ProRule" id="PRU01248"/>
    </source>
</evidence>
<keyword evidence="2" id="KW-0229">DNA integration</keyword>
<dbReference type="AlphaFoldDB" id="A0A7V6CCZ6"/>
<name>A0A7V6CCZ6_9BACT</name>
<dbReference type="EMBL" id="DRWR01000010">
    <property type="protein sequence ID" value="HHQ15268.1"/>
    <property type="molecule type" value="Genomic_DNA"/>
</dbReference>
<keyword evidence="4" id="KW-0233">DNA recombination</keyword>
<organism evidence="8">
    <name type="scientific">Thermodesulfobacterium geofontis</name>
    <dbReference type="NCBI Taxonomy" id="1295609"/>
    <lineage>
        <taxon>Bacteria</taxon>
        <taxon>Pseudomonadati</taxon>
        <taxon>Thermodesulfobacteriota</taxon>
        <taxon>Thermodesulfobacteria</taxon>
        <taxon>Thermodesulfobacteriales</taxon>
        <taxon>Thermodesulfobacteriaceae</taxon>
        <taxon>Thermodesulfobacterium</taxon>
    </lineage>
</organism>
<evidence type="ECO:0000259" key="6">
    <source>
        <dbReference type="PROSITE" id="PS51898"/>
    </source>
</evidence>
<comment type="caution">
    <text evidence="8">The sequence shown here is derived from an EMBL/GenBank/DDBJ whole genome shotgun (WGS) entry which is preliminary data.</text>
</comment>
<dbReference type="GO" id="GO:0015074">
    <property type="term" value="P:DNA integration"/>
    <property type="evidence" value="ECO:0007669"/>
    <property type="project" value="UniProtKB-KW"/>
</dbReference>
<evidence type="ECO:0000256" key="4">
    <source>
        <dbReference type="ARBA" id="ARBA00023172"/>
    </source>
</evidence>
<accession>A0A7V6CCZ6</accession>
<dbReference type="InterPro" id="IPR002104">
    <property type="entry name" value="Integrase_catalytic"/>
</dbReference>